<dbReference type="EMBL" id="CP031222">
    <property type="protein sequence ID" value="AXI03659.1"/>
    <property type="molecule type" value="Genomic_DNA"/>
</dbReference>
<dbReference type="AlphaFoldDB" id="A0A345P8Q0"/>
<dbReference type="OrthoDB" id="9796171at2"/>
<dbReference type="InterPro" id="IPR016181">
    <property type="entry name" value="Acyl_CoA_acyltransferase"/>
</dbReference>
<dbReference type="Proteomes" id="UP000253940">
    <property type="component" value="Chromosome"/>
</dbReference>
<dbReference type="RefSeq" id="WP_114899767.1">
    <property type="nucleotide sequence ID" value="NZ_CP031222.1"/>
</dbReference>
<dbReference type="Gene3D" id="3.40.630.30">
    <property type="match status" value="1"/>
</dbReference>
<gene>
    <name evidence="2" type="ORF">HYN46_12965</name>
</gene>
<dbReference type="Pfam" id="PF00583">
    <property type="entry name" value="Acetyltransf_1"/>
    <property type="match status" value="1"/>
</dbReference>
<reference evidence="2 3" key="1">
    <citation type="submission" date="2018-07" db="EMBL/GenBank/DDBJ databases">
        <title>Genome sequencing of Moraxellaceae gen. HYN0046.</title>
        <authorList>
            <person name="Kim M."/>
            <person name="Yi H."/>
        </authorList>
    </citation>
    <scope>NUCLEOTIDE SEQUENCE [LARGE SCALE GENOMIC DNA]</scope>
    <source>
        <strain evidence="2 3">HYN0046</strain>
    </source>
</reference>
<sequence>MATAFDLHIDDFIEPAFVPADIQVKPVSEAWERQGYFALRKRVFSQEQQLLHRDRDTHDFQAIGIVAIANICGMADQVVGAVRIYHAEAGLWYGGRLCVAPAYRHHHDIGKALINEAVARAIDLGCMRFLATVQVSNEHYFQQLHWQTLEQITLLGRPHCLMQAELAHYPFMPRGFTPPLHVSHHHAS</sequence>
<evidence type="ECO:0000313" key="3">
    <source>
        <dbReference type="Proteomes" id="UP000253940"/>
    </source>
</evidence>
<evidence type="ECO:0000259" key="1">
    <source>
        <dbReference type="PROSITE" id="PS51186"/>
    </source>
</evidence>
<keyword evidence="2" id="KW-0808">Transferase</keyword>
<accession>A0A345P8Q0</accession>
<protein>
    <submittedName>
        <fullName evidence="2">GNAT family N-acetyltransferase</fullName>
    </submittedName>
</protein>
<dbReference type="PROSITE" id="PS51186">
    <property type="entry name" value="GNAT"/>
    <property type="match status" value="1"/>
</dbReference>
<dbReference type="GO" id="GO:0016747">
    <property type="term" value="F:acyltransferase activity, transferring groups other than amino-acyl groups"/>
    <property type="evidence" value="ECO:0007669"/>
    <property type="project" value="InterPro"/>
</dbReference>
<keyword evidence="3" id="KW-1185">Reference proteome</keyword>
<dbReference type="InterPro" id="IPR024035">
    <property type="entry name" value="MSMEG_0567_GNAT"/>
</dbReference>
<name>A0A345P8Q0_9GAMM</name>
<feature type="domain" description="N-acetyltransferase" evidence="1">
    <location>
        <begin position="22"/>
        <end position="167"/>
    </location>
</feature>
<dbReference type="KEGG" id="mbah:HYN46_12965"/>
<organism evidence="2 3">
    <name type="scientific">Aquirhabdus parva</name>
    <dbReference type="NCBI Taxonomy" id="2283318"/>
    <lineage>
        <taxon>Bacteria</taxon>
        <taxon>Pseudomonadati</taxon>
        <taxon>Pseudomonadota</taxon>
        <taxon>Gammaproteobacteria</taxon>
        <taxon>Moraxellales</taxon>
        <taxon>Moraxellaceae</taxon>
        <taxon>Aquirhabdus</taxon>
    </lineage>
</organism>
<dbReference type="NCBIfam" id="TIGR04045">
    <property type="entry name" value="MSMEG_0567_GNAT"/>
    <property type="match status" value="1"/>
</dbReference>
<dbReference type="SUPFAM" id="SSF55729">
    <property type="entry name" value="Acyl-CoA N-acyltransferases (Nat)"/>
    <property type="match status" value="1"/>
</dbReference>
<dbReference type="InterPro" id="IPR000182">
    <property type="entry name" value="GNAT_dom"/>
</dbReference>
<proteinExistence type="predicted"/>
<dbReference type="CDD" id="cd04301">
    <property type="entry name" value="NAT_SF"/>
    <property type="match status" value="1"/>
</dbReference>
<evidence type="ECO:0000313" key="2">
    <source>
        <dbReference type="EMBL" id="AXI03659.1"/>
    </source>
</evidence>